<proteinExistence type="predicted"/>
<keyword evidence="6 10" id="KW-0863">Zinc-finger</keyword>
<dbReference type="SUPFAM" id="SSF57850">
    <property type="entry name" value="RING/U-box"/>
    <property type="match status" value="1"/>
</dbReference>
<dbReference type="OrthoDB" id="8962942at2759"/>
<gene>
    <name evidence="12" type="ORF">TM35_000281060</name>
</gene>
<dbReference type="GO" id="GO:0005634">
    <property type="term" value="C:nucleus"/>
    <property type="evidence" value="ECO:0007669"/>
    <property type="project" value="UniProtKB-SubCell"/>
</dbReference>
<protein>
    <recommendedName>
        <fullName evidence="11">RING-type domain-containing protein</fullName>
    </recommendedName>
</protein>
<dbReference type="VEuPathDB" id="TriTrypDB:TM35_000281060"/>
<dbReference type="EMBL" id="NBCO01000028">
    <property type="protein sequence ID" value="ORC86390.1"/>
    <property type="molecule type" value="Genomic_DNA"/>
</dbReference>
<comment type="subcellular location">
    <subcellularLocation>
        <location evidence="2">Cytoplasm</location>
    </subcellularLocation>
    <subcellularLocation>
        <location evidence="1">Nucleus</location>
    </subcellularLocation>
</comment>
<evidence type="ECO:0000256" key="8">
    <source>
        <dbReference type="ARBA" id="ARBA00022833"/>
    </source>
</evidence>
<dbReference type="GO" id="GO:0008270">
    <property type="term" value="F:zinc ion binding"/>
    <property type="evidence" value="ECO:0007669"/>
    <property type="project" value="UniProtKB-KW"/>
</dbReference>
<dbReference type="Proteomes" id="UP000192257">
    <property type="component" value="Unassembled WGS sequence"/>
</dbReference>
<evidence type="ECO:0000256" key="10">
    <source>
        <dbReference type="PROSITE-ProRule" id="PRU00175"/>
    </source>
</evidence>
<keyword evidence="7" id="KW-0833">Ubl conjugation pathway</keyword>
<evidence type="ECO:0000256" key="9">
    <source>
        <dbReference type="ARBA" id="ARBA00023242"/>
    </source>
</evidence>
<keyword evidence="5" id="KW-0479">Metal-binding</keyword>
<name>A0A1X0NQI6_9TRYP</name>
<evidence type="ECO:0000259" key="11">
    <source>
        <dbReference type="PROSITE" id="PS50089"/>
    </source>
</evidence>
<dbReference type="STRING" id="67003.A0A1X0NQI6"/>
<sequence length="102" mass="11640">MASDNTTVDGGRIAVTIKEAFLFYSYENPQIASLECLVCKIHLINCCLECRVKDKSLQECPAVKGACGHVFHDHCIQSWCRQRRECPACFNKWVPETFIQRS</sequence>
<dbReference type="RefSeq" id="XP_028880456.1">
    <property type="nucleotide sequence ID" value="XM_029028137.1"/>
</dbReference>
<feature type="domain" description="RING-type" evidence="11">
    <location>
        <begin position="47"/>
        <end position="89"/>
    </location>
</feature>
<dbReference type="InterPro" id="IPR013083">
    <property type="entry name" value="Znf_RING/FYVE/PHD"/>
</dbReference>
<reference evidence="12 13" key="1">
    <citation type="submission" date="2017-03" db="EMBL/GenBank/DDBJ databases">
        <title>An alternative strategy for trypanosome survival in the mammalian bloodstream revealed through genome and transcriptome analysis of the ubiquitous bovine parasite Trypanosoma (Megatrypanum) theileri.</title>
        <authorList>
            <person name="Kelly S."/>
            <person name="Ivens A."/>
            <person name="Mott A."/>
            <person name="O'Neill E."/>
            <person name="Emms D."/>
            <person name="Macleod O."/>
            <person name="Voorheis P."/>
            <person name="Matthews J."/>
            <person name="Matthews K."/>
            <person name="Carrington M."/>
        </authorList>
    </citation>
    <scope>NUCLEOTIDE SEQUENCE [LARGE SCALE GENOMIC DNA]</scope>
    <source>
        <strain evidence="12">Edinburgh</strain>
    </source>
</reference>
<dbReference type="GO" id="GO:0005737">
    <property type="term" value="C:cytoplasm"/>
    <property type="evidence" value="ECO:0007669"/>
    <property type="project" value="UniProtKB-SubCell"/>
</dbReference>
<dbReference type="InterPro" id="IPR024766">
    <property type="entry name" value="Znf_RING_H2"/>
</dbReference>
<keyword evidence="13" id="KW-1185">Reference proteome</keyword>
<evidence type="ECO:0000256" key="1">
    <source>
        <dbReference type="ARBA" id="ARBA00004123"/>
    </source>
</evidence>
<dbReference type="GeneID" id="39987917"/>
<evidence type="ECO:0000256" key="5">
    <source>
        <dbReference type="ARBA" id="ARBA00022723"/>
    </source>
</evidence>
<dbReference type="InterPro" id="IPR001841">
    <property type="entry name" value="Znf_RING"/>
</dbReference>
<evidence type="ECO:0000313" key="12">
    <source>
        <dbReference type="EMBL" id="ORC86390.1"/>
    </source>
</evidence>
<comment type="pathway">
    <text evidence="3">Protein modification; protein ubiquitination.</text>
</comment>
<evidence type="ECO:0000256" key="4">
    <source>
        <dbReference type="ARBA" id="ARBA00022490"/>
    </source>
</evidence>
<keyword evidence="8" id="KW-0862">Zinc</keyword>
<organism evidence="12 13">
    <name type="scientific">Trypanosoma theileri</name>
    <dbReference type="NCBI Taxonomy" id="67003"/>
    <lineage>
        <taxon>Eukaryota</taxon>
        <taxon>Discoba</taxon>
        <taxon>Euglenozoa</taxon>
        <taxon>Kinetoplastea</taxon>
        <taxon>Metakinetoplastina</taxon>
        <taxon>Trypanosomatida</taxon>
        <taxon>Trypanosomatidae</taxon>
        <taxon>Trypanosoma</taxon>
    </lineage>
</organism>
<dbReference type="Pfam" id="PF12678">
    <property type="entry name" value="zf-rbx1"/>
    <property type="match status" value="1"/>
</dbReference>
<dbReference type="PANTHER" id="PTHR11210">
    <property type="entry name" value="RING BOX"/>
    <property type="match status" value="1"/>
</dbReference>
<dbReference type="Gene3D" id="3.30.40.10">
    <property type="entry name" value="Zinc/RING finger domain, C3HC4 (zinc finger)"/>
    <property type="match status" value="1"/>
</dbReference>
<comment type="caution">
    <text evidence="12">The sequence shown here is derived from an EMBL/GenBank/DDBJ whole genome shotgun (WGS) entry which is preliminary data.</text>
</comment>
<evidence type="ECO:0000256" key="3">
    <source>
        <dbReference type="ARBA" id="ARBA00004906"/>
    </source>
</evidence>
<dbReference type="PROSITE" id="PS50089">
    <property type="entry name" value="ZF_RING_2"/>
    <property type="match status" value="1"/>
</dbReference>
<dbReference type="AlphaFoldDB" id="A0A1X0NQI6"/>
<evidence type="ECO:0000256" key="7">
    <source>
        <dbReference type="ARBA" id="ARBA00022786"/>
    </source>
</evidence>
<keyword evidence="4" id="KW-0963">Cytoplasm</keyword>
<dbReference type="InterPro" id="IPR051031">
    <property type="entry name" value="RING-box_E3_Ubiquitin_Ligase"/>
</dbReference>
<evidence type="ECO:0000313" key="13">
    <source>
        <dbReference type="Proteomes" id="UP000192257"/>
    </source>
</evidence>
<accession>A0A1X0NQI6</accession>
<evidence type="ECO:0000256" key="2">
    <source>
        <dbReference type="ARBA" id="ARBA00004496"/>
    </source>
</evidence>
<evidence type="ECO:0000256" key="6">
    <source>
        <dbReference type="ARBA" id="ARBA00022771"/>
    </source>
</evidence>
<keyword evidence="9" id="KW-0539">Nucleus</keyword>